<dbReference type="Proteomes" id="UP000828048">
    <property type="component" value="Chromosome 4"/>
</dbReference>
<accession>A0ACB7Z6P2</accession>
<gene>
    <name evidence="1" type="ORF">Vadar_020663</name>
</gene>
<name>A0ACB7Z6P2_9ERIC</name>
<protein>
    <submittedName>
        <fullName evidence="1">Uncharacterized protein</fullName>
    </submittedName>
</protein>
<evidence type="ECO:0000313" key="1">
    <source>
        <dbReference type="EMBL" id="KAH7861017.1"/>
    </source>
</evidence>
<dbReference type="EMBL" id="CM037154">
    <property type="protein sequence ID" value="KAH7861017.1"/>
    <property type="molecule type" value="Genomic_DNA"/>
</dbReference>
<keyword evidence="2" id="KW-1185">Reference proteome</keyword>
<organism evidence="1 2">
    <name type="scientific">Vaccinium darrowii</name>
    <dbReference type="NCBI Taxonomy" id="229202"/>
    <lineage>
        <taxon>Eukaryota</taxon>
        <taxon>Viridiplantae</taxon>
        <taxon>Streptophyta</taxon>
        <taxon>Embryophyta</taxon>
        <taxon>Tracheophyta</taxon>
        <taxon>Spermatophyta</taxon>
        <taxon>Magnoliopsida</taxon>
        <taxon>eudicotyledons</taxon>
        <taxon>Gunneridae</taxon>
        <taxon>Pentapetalae</taxon>
        <taxon>asterids</taxon>
        <taxon>Ericales</taxon>
        <taxon>Ericaceae</taxon>
        <taxon>Vaccinioideae</taxon>
        <taxon>Vaccinieae</taxon>
        <taxon>Vaccinium</taxon>
    </lineage>
</organism>
<sequence>MEEEVLEKLSSFVLSKEEEEEIVLSVEDVQISKKECQLSVLGKIIAYKSVHLGGLKAAMEIAWGFPKAFRVLEVGGGIYQFVFGNEMDVLRVINGGPWLHNNQLLILKR</sequence>
<comment type="caution">
    <text evidence="1">The sequence shown here is derived from an EMBL/GenBank/DDBJ whole genome shotgun (WGS) entry which is preliminary data.</text>
</comment>
<proteinExistence type="predicted"/>
<evidence type="ECO:0000313" key="2">
    <source>
        <dbReference type="Proteomes" id="UP000828048"/>
    </source>
</evidence>
<reference evidence="1 2" key="1">
    <citation type="journal article" date="2021" name="Hortic Res">
        <title>High-quality reference genome and annotation aids understanding of berry development for evergreen blueberry (Vaccinium darrowii).</title>
        <authorList>
            <person name="Yu J."/>
            <person name="Hulse-Kemp A.M."/>
            <person name="Babiker E."/>
            <person name="Staton M."/>
        </authorList>
    </citation>
    <scope>NUCLEOTIDE SEQUENCE [LARGE SCALE GENOMIC DNA]</scope>
    <source>
        <strain evidence="2">cv. NJ 8807/NJ 8810</strain>
        <tissue evidence="1">Young leaf</tissue>
    </source>
</reference>